<keyword evidence="3 6" id="KW-0812">Transmembrane</keyword>
<evidence type="ECO:0000256" key="2">
    <source>
        <dbReference type="ARBA" id="ARBA00010581"/>
    </source>
</evidence>
<dbReference type="Gene3D" id="1.20.120.80">
    <property type="entry name" value="Cytochrome c oxidase, subunit III, four-helix bundle"/>
    <property type="match status" value="1"/>
</dbReference>
<dbReference type="InterPro" id="IPR000298">
    <property type="entry name" value="Cyt_c_oxidase-like_su3"/>
</dbReference>
<dbReference type="GO" id="GO:0005886">
    <property type="term" value="C:plasma membrane"/>
    <property type="evidence" value="ECO:0007669"/>
    <property type="project" value="UniProtKB-SubCell"/>
</dbReference>
<evidence type="ECO:0000256" key="5">
    <source>
        <dbReference type="ARBA" id="ARBA00023136"/>
    </source>
</evidence>
<evidence type="ECO:0000259" key="8">
    <source>
        <dbReference type="PROSITE" id="PS50253"/>
    </source>
</evidence>
<dbReference type="Proteomes" id="UP000184609">
    <property type="component" value="Unassembled WGS sequence"/>
</dbReference>
<organism evidence="9 10">
    <name type="scientific">Algoriphagus zhangzhouensis</name>
    <dbReference type="NCBI Taxonomy" id="1073327"/>
    <lineage>
        <taxon>Bacteria</taxon>
        <taxon>Pseudomonadati</taxon>
        <taxon>Bacteroidota</taxon>
        <taxon>Cytophagia</taxon>
        <taxon>Cytophagales</taxon>
        <taxon>Cyclobacteriaceae</taxon>
        <taxon>Algoriphagus</taxon>
    </lineage>
</organism>
<dbReference type="PROSITE" id="PS50253">
    <property type="entry name" value="COX3"/>
    <property type="match status" value="1"/>
</dbReference>
<evidence type="ECO:0000313" key="10">
    <source>
        <dbReference type="Proteomes" id="UP000184609"/>
    </source>
</evidence>
<evidence type="ECO:0000256" key="3">
    <source>
        <dbReference type="ARBA" id="ARBA00022692"/>
    </source>
</evidence>
<feature type="transmembrane region" description="Helical" evidence="7">
    <location>
        <begin position="130"/>
        <end position="154"/>
    </location>
</feature>
<gene>
    <name evidence="9" type="ORF">SAMN04488108_3967</name>
</gene>
<accession>A0A1M7ZK70</accession>
<feature type="domain" description="Heme-copper oxidase subunit III family profile" evidence="8">
    <location>
        <begin position="1"/>
        <end position="194"/>
    </location>
</feature>
<keyword evidence="5 7" id="KW-0472">Membrane</keyword>
<keyword evidence="4 7" id="KW-1133">Transmembrane helix</keyword>
<dbReference type="SUPFAM" id="SSF81452">
    <property type="entry name" value="Cytochrome c oxidase subunit III-like"/>
    <property type="match status" value="1"/>
</dbReference>
<dbReference type="Pfam" id="PF00510">
    <property type="entry name" value="COX3"/>
    <property type="match status" value="1"/>
</dbReference>
<sequence>MMEKELQYVDMVEQPIAMHPKKFALWLFMVTVVMIFAALTSAYIVRQAEGNWLDYELPEIFWVTSGIVVLSSACLQWAYYSAKRDNLAQLRIGMVAAVVLGIAFLVGQWYSWVALVDREVFFVGNPAGSFLYVFTGLHAAHLISGVIFLIIVLISTFRYKVHSQSMTTMEMATTYWHFLGGLWIYLFMFLLLNH</sequence>
<dbReference type="InterPro" id="IPR035973">
    <property type="entry name" value="Cyt_c_oxidase_su3-like_sf"/>
</dbReference>
<dbReference type="PANTHER" id="PTHR11403">
    <property type="entry name" value="CYTOCHROME C OXIDASE SUBUNIT III"/>
    <property type="match status" value="1"/>
</dbReference>
<dbReference type="InterPro" id="IPR024791">
    <property type="entry name" value="Cyt_c/ubiquinol_Oxase_su3"/>
</dbReference>
<proteinExistence type="inferred from homology"/>
<evidence type="ECO:0000313" key="9">
    <source>
        <dbReference type="EMBL" id="SHO65294.1"/>
    </source>
</evidence>
<evidence type="ECO:0000256" key="4">
    <source>
        <dbReference type="ARBA" id="ARBA00022989"/>
    </source>
</evidence>
<dbReference type="EMBL" id="FRXN01000007">
    <property type="protein sequence ID" value="SHO65294.1"/>
    <property type="molecule type" value="Genomic_DNA"/>
</dbReference>
<feature type="transmembrane region" description="Helical" evidence="7">
    <location>
        <begin position="60"/>
        <end position="80"/>
    </location>
</feature>
<dbReference type="AlphaFoldDB" id="A0A1M7ZK70"/>
<dbReference type="GO" id="GO:0004129">
    <property type="term" value="F:cytochrome-c oxidase activity"/>
    <property type="evidence" value="ECO:0007669"/>
    <property type="project" value="InterPro"/>
</dbReference>
<keyword evidence="10" id="KW-1185">Reference proteome</keyword>
<name>A0A1M7ZK70_9BACT</name>
<feature type="transmembrane region" description="Helical" evidence="7">
    <location>
        <begin position="92"/>
        <end position="110"/>
    </location>
</feature>
<feature type="transmembrane region" description="Helical" evidence="7">
    <location>
        <begin position="175"/>
        <end position="192"/>
    </location>
</feature>
<dbReference type="PANTHER" id="PTHR11403:SF10">
    <property type="entry name" value="CYTOCHROME C OXIDASE"/>
    <property type="match status" value="1"/>
</dbReference>
<dbReference type="STRING" id="1073327.SAMN04488108_3967"/>
<evidence type="ECO:0000256" key="1">
    <source>
        <dbReference type="ARBA" id="ARBA00004141"/>
    </source>
</evidence>
<feature type="transmembrane region" description="Helical" evidence="7">
    <location>
        <begin position="23"/>
        <end position="45"/>
    </location>
</feature>
<evidence type="ECO:0000256" key="7">
    <source>
        <dbReference type="SAM" id="Phobius"/>
    </source>
</evidence>
<comment type="similarity">
    <text evidence="2 6">Belongs to the cytochrome c oxidase subunit 3 family.</text>
</comment>
<reference evidence="10" key="1">
    <citation type="submission" date="2016-12" db="EMBL/GenBank/DDBJ databases">
        <authorList>
            <person name="Varghese N."/>
            <person name="Submissions S."/>
        </authorList>
    </citation>
    <scope>NUCLEOTIDE SEQUENCE [LARGE SCALE GENOMIC DNA]</scope>
    <source>
        <strain evidence="10">DSM 25035</strain>
    </source>
</reference>
<dbReference type="GO" id="GO:0019646">
    <property type="term" value="P:aerobic electron transport chain"/>
    <property type="evidence" value="ECO:0007669"/>
    <property type="project" value="InterPro"/>
</dbReference>
<dbReference type="InterPro" id="IPR013833">
    <property type="entry name" value="Cyt_c_oxidase_su3_a-hlx"/>
</dbReference>
<protein>
    <submittedName>
        <fullName evidence="9">Cytochrome c oxidase subunit 3</fullName>
    </submittedName>
</protein>
<comment type="subcellular location">
    <subcellularLocation>
        <location evidence="6">Cell membrane</location>
        <topology evidence="6">Multi-pass membrane protein</topology>
    </subcellularLocation>
    <subcellularLocation>
        <location evidence="1">Membrane</location>
        <topology evidence="1">Multi-pass membrane protein</topology>
    </subcellularLocation>
</comment>
<evidence type="ECO:0000256" key="6">
    <source>
        <dbReference type="RuleBase" id="RU003376"/>
    </source>
</evidence>